<evidence type="ECO:0000256" key="12">
    <source>
        <dbReference type="PIRSR" id="PIRSR606539-1"/>
    </source>
</evidence>
<evidence type="ECO:0000313" key="18">
    <source>
        <dbReference type="EMBL" id="CDW88154.1"/>
    </source>
</evidence>
<feature type="binding site" evidence="13">
    <location>
        <position position="422"/>
    </location>
    <ligand>
        <name>ATP</name>
        <dbReference type="ChEBI" id="CHEBI:30616"/>
    </ligand>
</feature>
<evidence type="ECO:0000256" key="10">
    <source>
        <dbReference type="ARBA" id="ARBA00023136"/>
    </source>
</evidence>
<dbReference type="EMBL" id="CCKQ01016278">
    <property type="protein sequence ID" value="CDW88154.1"/>
    <property type="molecule type" value="Genomic_DNA"/>
</dbReference>
<dbReference type="SFLD" id="SFLDS00003">
    <property type="entry name" value="Haloacid_Dehalogenase"/>
    <property type="match status" value="1"/>
</dbReference>
<dbReference type="InterPro" id="IPR036412">
    <property type="entry name" value="HAD-like_sf"/>
</dbReference>
<dbReference type="InterPro" id="IPR023299">
    <property type="entry name" value="ATPase_P-typ_cyto_dom_N"/>
</dbReference>
<dbReference type="Gene3D" id="3.40.1110.10">
    <property type="entry name" value="Calcium-transporting ATPase, cytoplasmic domain N"/>
    <property type="match status" value="1"/>
</dbReference>
<evidence type="ECO:0000256" key="13">
    <source>
        <dbReference type="PIRSR" id="PIRSR606539-2"/>
    </source>
</evidence>
<name>A0A078B0S3_STYLE</name>
<feature type="binding site" evidence="13">
    <location>
        <position position="378"/>
    </location>
    <ligand>
        <name>ATP</name>
        <dbReference type="ChEBI" id="CHEBI:30616"/>
    </ligand>
</feature>
<feature type="region of interest" description="Disordered" evidence="16">
    <location>
        <begin position="936"/>
        <end position="978"/>
    </location>
</feature>
<dbReference type="PRINTS" id="PR00119">
    <property type="entry name" value="CATATPASE"/>
</dbReference>
<dbReference type="SFLD" id="SFLDF00027">
    <property type="entry name" value="p-type_atpase"/>
    <property type="match status" value="1"/>
</dbReference>
<feature type="binding site" evidence="13">
    <location>
        <position position="297"/>
    </location>
    <ligand>
        <name>ATP</name>
        <dbReference type="ChEBI" id="CHEBI:30616"/>
    </ligand>
</feature>
<evidence type="ECO:0000256" key="4">
    <source>
        <dbReference type="ARBA" id="ARBA00022723"/>
    </source>
</evidence>
<dbReference type="GO" id="GO:0016887">
    <property type="term" value="F:ATP hydrolysis activity"/>
    <property type="evidence" value="ECO:0007669"/>
    <property type="project" value="InterPro"/>
</dbReference>
<comment type="cofactor">
    <cofactor evidence="14">
        <name>Mg(2+)</name>
        <dbReference type="ChEBI" id="CHEBI:18420"/>
    </cofactor>
</comment>
<dbReference type="NCBIfam" id="TIGR01652">
    <property type="entry name" value="ATPase-Plipid"/>
    <property type="match status" value="1"/>
</dbReference>
<accession>A0A078B0S3</accession>
<feature type="transmembrane region" description="Helical" evidence="15">
    <location>
        <begin position="21"/>
        <end position="38"/>
    </location>
</feature>
<reference evidence="18 19" key="1">
    <citation type="submission" date="2014-06" db="EMBL/GenBank/DDBJ databases">
        <authorList>
            <person name="Swart Estienne"/>
        </authorList>
    </citation>
    <scope>NUCLEOTIDE SEQUENCE [LARGE SCALE GENOMIC DNA]</scope>
    <source>
        <strain evidence="18 19">130c</strain>
    </source>
</reference>
<evidence type="ECO:0000256" key="11">
    <source>
        <dbReference type="ARBA" id="ARBA00034036"/>
    </source>
</evidence>
<feature type="binding site" evidence="14">
    <location>
        <position position="299"/>
    </location>
    <ligand>
        <name>Mg(2+)</name>
        <dbReference type="ChEBI" id="CHEBI:18420"/>
    </ligand>
</feature>
<keyword evidence="19" id="KW-1185">Reference proteome</keyword>
<feature type="binding site" evidence="13">
    <location>
        <position position="299"/>
    </location>
    <ligand>
        <name>ATP</name>
        <dbReference type="ChEBI" id="CHEBI:30616"/>
    </ligand>
</feature>
<evidence type="ECO:0000256" key="5">
    <source>
        <dbReference type="ARBA" id="ARBA00022741"/>
    </source>
</evidence>
<evidence type="ECO:0000256" key="3">
    <source>
        <dbReference type="ARBA" id="ARBA00022692"/>
    </source>
</evidence>
<dbReference type="InterPro" id="IPR001757">
    <property type="entry name" value="P_typ_ATPase"/>
</dbReference>
<feature type="domain" description="P-type ATPase C-terminal" evidence="17">
    <location>
        <begin position="700"/>
        <end position="864"/>
    </location>
</feature>
<keyword evidence="3 15" id="KW-0812">Transmembrane</keyword>
<dbReference type="SFLD" id="SFLDG00002">
    <property type="entry name" value="C1.7:_P-type_atpase_like"/>
    <property type="match status" value="1"/>
</dbReference>
<evidence type="ECO:0000256" key="8">
    <source>
        <dbReference type="ARBA" id="ARBA00022967"/>
    </source>
</evidence>
<keyword evidence="9 15" id="KW-1133">Transmembrane helix</keyword>
<feature type="transmembrane region" description="Helical" evidence="15">
    <location>
        <begin position="814"/>
        <end position="835"/>
    </location>
</feature>
<dbReference type="AlphaFoldDB" id="A0A078B0S3"/>
<sequence>MEVHFHSKDMVDKNFPNTNRAPLSMIGTFAIVLIFTMLKEAFEDIQRHKQDRDLNNKESLVFDLMQLKFVKRKWHEIKSGELIKVLKDEEFPADMVFLKSDKQTGIAFTNLKEKVAPKDVLKLEIAHLLQMSGILTCDSPNEYLDRWDGNITTQLQGKQLVFNTSLKTLLLRGCTLRNTEFAIGIAVYTGPESKIMMNAKKPPTKISNVQRKMNQMLYSVFAFQLILILIYAILSVFWIKNKAPTHYYLSLGKDPGFGDFIIQYLTYWIYDKDTGFSLCRNSDLIEEMGQVEFIFSDKTGTLTCNIMEFKQCSINGKIYKSLDEAKRLFQNSNQSNKDLQDIQACHEFFRFMAVCHTVVLDQDKKTGQQKMQASSPDELALVQGSVDVGFKFVERTPQFIKIEIEYLKNRAEKYNIVTEFPFDSTRKRMSLIVKEEKSGKLYLMTKGADSIMLPRTNLQVKQKKVIEDHLYKFACSGLRTLVMAQKDLNEQDYKAWNKKYQQTMVSNDPKKDDMLNQLYDEMETDLKYIGSSAIEDLLQDQVPETIQNLMNAGIKVWVLTGDKQETAIEIGKSCNLINQSTMELIILSSKDREEFMKKLTDAETQKSKFEKKSIVIDGQTLAIVLEDNSTSQRFFKFGCTANSVICCRVSPKQKSDVVALAKRNGTWITLSVGDGANDVPMIMEAHIGVGIRGKEGTQAVRSADYAIGQFRFLQKLIMAHGRWGYRRVAIFICYYFYKNVILVFCEIYFAFFNGYSGQIYFADWLPMLYNVFWTSWPCIFTFIFDRDIDGDASIRSPDLYSAGPQHIYFNFKVFWKWMGLALFHGWVCYFIPQLGYKGIINEKGIEDSHWFVSTISFTLLIVPVIALLPDLTMMFVFRVFYKSPADVGMLKLKDKGQTRRNYYKNEKAKLGPDSEFNNSSNDIEKVPLKKDLNETSVQKISHSKAKSHSLKITAPNDKNSTDSSPQKKSSGKKDGDENKDFFKKQLEKMKQLKTFAQPTPSQNVLSLQTGSNMITQVTPSPTNEFEIGPGEPKKKKFKSHRPGQKDTKGRQIDTDSDIYNVYDFRPNNGGNDTTNISSGSISHNVGVHLQNRLLNKQKLQTQKKNTDEFDIDAIAKELNLR</sequence>
<dbReference type="InterPro" id="IPR006539">
    <property type="entry name" value="P-type_ATPase_IV"/>
</dbReference>
<comment type="similarity">
    <text evidence="2 15">Belongs to the cation transport ATPase (P-type) (TC 3.A.3) family. Type IV subfamily.</text>
</comment>
<dbReference type="Pfam" id="PF13246">
    <property type="entry name" value="Cation_ATPase"/>
    <property type="match status" value="1"/>
</dbReference>
<proteinExistence type="inferred from homology"/>
<feature type="binding site" evidence="13">
    <location>
        <position position="446"/>
    </location>
    <ligand>
        <name>ATP</name>
        <dbReference type="ChEBI" id="CHEBI:30616"/>
    </ligand>
</feature>
<dbReference type="EC" id="7.6.2.1" evidence="15"/>
<evidence type="ECO:0000256" key="6">
    <source>
        <dbReference type="ARBA" id="ARBA00022840"/>
    </source>
</evidence>
<dbReference type="InterPro" id="IPR044492">
    <property type="entry name" value="P_typ_ATPase_HD_dom"/>
</dbReference>
<dbReference type="PROSITE" id="PS00154">
    <property type="entry name" value="ATPASE_E1_E2"/>
    <property type="match status" value="1"/>
</dbReference>
<comment type="catalytic activity">
    <reaction evidence="11 15">
        <text>ATP + H2O + phospholipidSide 1 = ADP + phosphate + phospholipidSide 2.</text>
        <dbReference type="EC" id="7.6.2.1"/>
    </reaction>
</comment>
<dbReference type="PANTHER" id="PTHR24092">
    <property type="entry name" value="PROBABLE PHOSPHOLIPID-TRANSPORTING ATPASE"/>
    <property type="match status" value="1"/>
</dbReference>
<dbReference type="InterPro" id="IPR032630">
    <property type="entry name" value="P_typ_ATPase_c"/>
</dbReference>
<dbReference type="GO" id="GO:0000287">
    <property type="term" value="F:magnesium ion binding"/>
    <property type="evidence" value="ECO:0007669"/>
    <property type="project" value="UniProtKB-UniRule"/>
</dbReference>
<dbReference type="Gene3D" id="2.70.150.10">
    <property type="entry name" value="Calcium-transporting ATPase, cytoplasmic transduction domain A"/>
    <property type="match status" value="1"/>
</dbReference>
<feature type="binding site" evidence="13">
    <location>
        <position position="561"/>
    </location>
    <ligand>
        <name>ATP</name>
        <dbReference type="ChEBI" id="CHEBI:30616"/>
    </ligand>
</feature>
<evidence type="ECO:0000256" key="16">
    <source>
        <dbReference type="SAM" id="MobiDB-lite"/>
    </source>
</evidence>
<organism evidence="18 19">
    <name type="scientific">Stylonychia lemnae</name>
    <name type="common">Ciliate</name>
    <dbReference type="NCBI Taxonomy" id="5949"/>
    <lineage>
        <taxon>Eukaryota</taxon>
        <taxon>Sar</taxon>
        <taxon>Alveolata</taxon>
        <taxon>Ciliophora</taxon>
        <taxon>Intramacronucleata</taxon>
        <taxon>Spirotrichea</taxon>
        <taxon>Stichotrichia</taxon>
        <taxon>Sporadotrichida</taxon>
        <taxon>Oxytrichidae</taxon>
        <taxon>Stylonychinae</taxon>
        <taxon>Stylonychia</taxon>
    </lineage>
</organism>
<protein>
    <recommendedName>
        <fullName evidence="15">Phospholipid-transporting ATPase</fullName>
        <ecNumber evidence="15">7.6.2.1</ecNumber>
    </recommendedName>
</protein>
<dbReference type="SUPFAM" id="SSF81660">
    <property type="entry name" value="Metal cation-transporting ATPase, ATP-binding domain N"/>
    <property type="match status" value="1"/>
</dbReference>
<evidence type="ECO:0000256" key="2">
    <source>
        <dbReference type="ARBA" id="ARBA00008109"/>
    </source>
</evidence>
<evidence type="ECO:0000256" key="14">
    <source>
        <dbReference type="PIRSR" id="PIRSR606539-3"/>
    </source>
</evidence>
<feature type="compositionally biased region" description="Polar residues" evidence="16">
    <location>
        <begin position="1014"/>
        <end position="1023"/>
    </location>
</feature>
<dbReference type="Pfam" id="PF16212">
    <property type="entry name" value="PhoLip_ATPase_C"/>
    <property type="match status" value="1"/>
</dbReference>
<feature type="compositionally biased region" description="Basic and acidic residues" evidence="16">
    <location>
        <begin position="1043"/>
        <end position="1053"/>
    </location>
</feature>
<feature type="active site" description="4-aspartylphosphate intermediate" evidence="12">
    <location>
        <position position="297"/>
    </location>
</feature>
<feature type="binding site" evidence="14">
    <location>
        <position position="678"/>
    </location>
    <ligand>
        <name>Mg(2+)</name>
        <dbReference type="ChEBI" id="CHEBI:18420"/>
    </ligand>
</feature>
<feature type="binding site" evidence="13">
    <location>
        <position position="479"/>
    </location>
    <ligand>
        <name>ATP</name>
        <dbReference type="ChEBI" id="CHEBI:30616"/>
    </ligand>
</feature>
<evidence type="ECO:0000259" key="17">
    <source>
        <dbReference type="Pfam" id="PF16212"/>
    </source>
</evidence>
<keyword evidence="6 13" id="KW-0067">ATP-binding</keyword>
<dbReference type="GO" id="GO:0005886">
    <property type="term" value="C:plasma membrane"/>
    <property type="evidence" value="ECO:0007669"/>
    <property type="project" value="TreeGrafter"/>
</dbReference>
<dbReference type="GO" id="GO:0045332">
    <property type="term" value="P:phospholipid translocation"/>
    <property type="evidence" value="ECO:0007669"/>
    <property type="project" value="TreeGrafter"/>
</dbReference>
<feature type="transmembrane region" description="Helical" evidence="15">
    <location>
        <begin position="764"/>
        <end position="784"/>
    </location>
</feature>
<feature type="binding site" evidence="13">
    <location>
        <position position="677"/>
    </location>
    <ligand>
        <name>ATP</name>
        <dbReference type="ChEBI" id="CHEBI:30616"/>
    </ligand>
</feature>
<feature type="binding site" evidence="14">
    <location>
        <position position="674"/>
    </location>
    <ligand>
        <name>Mg(2+)</name>
        <dbReference type="ChEBI" id="CHEBI:18420"/>
    </ligand>
</feature>
<dbReference type="Gene3D" id="3.40.50.1000">
    <property type="entry name" value="HAD superfamily/HAD-like"/>
    <property type="match status" value="1"/>
</dbReference>
<feature type="binding site" evidence="13">
    <location>
        <position position="560"/>
    </location>
    <ligand>
        <name>ATP</name>
        <dbReference type="ChEBI" id="CHEBI:30616"/>
    </ligand>
</feature>
<feature type="binding site" evidence="13">
    <location>
        <position position="562"/>
    </location>
    <ligand>
        <name>ATP</name>
        <dbReference type="ChEBI" id="CHEBI:30616"/>
    </ligand>
</feature>
<keyword evidence="10 15" id="KW-0472">Membrane</keyword>
<dbReference type="InterPro" id="IPR023298">
    <property type="entry name" value="ATPase_P-typ_TM_dom_sf"/>
</dbReference>
<dbReference type="GO" id="GO:0005524">
    <property type="term" value="F:ATP binding"/>
    <property type="evidence" value="ECO:0007669"/>
    <property type="project" value="UniProtKB-UniRule"/>
</dbReference>
<dbReference type="InterPro" id="IPR023214">
    <property type="entry name" value="HAD_sf"/>
</dbReference>
<feature type="binding site" evidence="13">
    <location>
        <position position="678"/>
    </location>
    <ligand>
        <name>ATP</name>
        <dbReference type="ChEBI" id="CHEBI:30616"/>
    </ligand>
</feature>
<feature type="transmembrane region" description="Helical" evidence="15">
    <location>
        <begin position="216"/>
        <end position="239"/>
    </location>
</feature>
<dbReference type="SUPFAM" id="SSF81665">
    <property type="entry name" value="Calcium ATPase, transmembrane domain M"/>
    <property type="match status" value="1"/>
</dbReference>
<dbReference type="FunFam" id="3.40.50.1000:FF:000190">
    <property type="entry name" value="Phospholipid-transporting ATPase"/>
    <property type="match status" value="1"/>
</dbReference>
<keyword evidence="7 14" id="KW-0460">Magnesium</keyword>
<dbReference type="NCBIfam" id="TIGR01494">
    <property type="entry name" value="ATPase_P-type"/>
    <property type="match status" value="1"/>
</dbReference>
<comment type="subcellular location">
    <subcellularLocation>
        <location evidence="1 15">Membrane</location>
        <topology evidence="1 15">Multi-pass membrane protein</topology>
    </subcellularLocation>
</comment>
<feature type="binding site" evidence="13">
    <location>
        <position position="648"/>
    </location>
    <ligand>
        <name>ATP</name>
        <dbReference type="ChEBI" id="CHEBI:30616"/>
    </ligand>
</feature>
<gene>
    <name evidence="18" type="primary">Contig15155.g16153</name>
    <name evidence="18" type="ORF">STYLEM_17271</name>
</gene>
<dbReference type="PANTHER" id="PTHR24092:SF150">
    <property type="entry name" value="PHOSPHOLIPID-TRANSPORTING ATPASE"/>
    <property type="match status" value="1"/>
</dbReference>
<dbReference type="OrthoDB" id="377733at2759"/>
<dbReference type="OMA" id="AFAMNKQ"/>
<dbReference type="InParanoid" id="A0A078B0S3"/>
<evidence type="ECO:0000256" key="7">
    <source>
        <dbReference type="ARBA" id="ARBA00022842"/>
    </source>
</evidence>
<keyword evidence="5 13" id="KW-0547">Nucleotide-binding</keyword>
<keyword evidence="8 15" id="KW-1278">Translocase</keyword>
<dbReference type="InterPro" id="IPR018303">
    <property type="entry name" value="ATPase_P-typ_P_site"/>
</dbReference>
<feature type="binding site" evidence="14">
    <location>
        <position position="297"/>
    </location>
    <ligand>
        <name>Mg(2+)</name>
        <dbReference type="ChEBI" id="CHEBI:18420"/>
    </ligand>
</feature>
<evidence type="ECO:0000256" key="1">
    <source>
        <dbReference type="ARBA" id="ARBA00004141"/>
    </source>
</evidence>
<evidence type="ECO:0000256" key="15">
    <source>
        <dbReference type="RuleBase" id="RU362033"/>
    </source>
</evidence>
<dbReference type="Proteomes" id="UP000039865">
    <property type="component" value="Unassembled WGS sequence"/>
</dbReference>
<feature type="compositionally biased region" description="Polar residues" evidence="16">
    <location>
        <begin position="956"/>
        <end position="968"/>
    </location>
</feature>
<dbReference type="GO" id="GO:0140326">
    <property type="term" value="F:ATPase-coupled intramembrane lipid transporter activity"/>
    <property type="evidence" value="ECO:0007669"/>
    <property type="project" value="UniProtKB-EC"/>
</dbReference>
<feature type="transmembrane region" description="Helical" evidence="15">
    <location>
        <begin position="728"/>
        <end position="752"/>
    </location>
</feature>
<evidence type="ECO:0000256" key="9">
    <source>
        <dbReference type="ARBA" id="ARBA00022989"/>
    </source>
</evidence>
<evidence type="ECO:0000313" key="19">
    <source>
        <dbReference type="Proteomes" id="UP000039865"/>
    </source>
</evidence>
<dbReference type="SUPFAM" id="SSF56784">
    <property type="entry name" value="HAD-like"/>
    <property type="match status" value="1"/>
</dbReference>
<feature type="transmembrane region" description="Helical" evidence="15">
    <location>
        <begin position="855"/>
        <end position="881"/>
    </location>
</feature>
<feature type="compositionally biased region" description="Basic residues" evidence="16">
    <location>
        <begin position="1033"/>
        <end position="1042"/>
    </location>
</feature>
<feature type="binding site" evidence="13">
    <location>
        <position position="654"/>
    </location>
    <ligand>
        <name>ATP</name>
        <dbReference type="ChEBI" id="CHEBI:30616"/>
    </ligand>
</feature>
<feature type="region of interest" description="Disordered" evidence="16">
    <location>
        <begin position="1014"/>
        <end position="1054"/>
    </location>
</feature>
<feature type="binding site" evidence="13">
    <location>
        <position position="298"/>
    </location>
    <ligand>
        <name>ATP</name>
        <dbReference type="ChEBI" id="CHEBI:30616"/>
    </ligand>
</feature>
<keyword evidence="4 14" id="KW-0479">Metal-binding</keyword>